<sequence length="158" mass="18134">MELSKHDLEILRLLQINAKTSVERLSEEAGLSVASIKRRLKRLRDNRVISQEVAIISPNCVNQSMTFIISVQLNRNYSDCFNYFKIKVKNNINIQQCYYITGDADFVLIVTAKDMENFEEFTQLFFFSDNAVLHFKTSVVMGRTKVSLALPLNCVDVS</sequence>
<dbReference type="Pfam" id="PF01037">
    <property type="entry name" value="AsnC_trans_reg"/>
    <property type="match status" value="1"/>
</dbReference>
<protein>
    <submittedName>
        <fullName evidence="5">Lrp/AsnC family transcriptional regulator</fullName>
    </submittedName>
</protein>
<dbReference type="InterPro" id="IPR036390">
    <property type="entry name" value="WH_DNA-bd_sf"/>
</dbReference>
<dbReference type="RefSeq" id="WP_006002806.1">
    <property type="nucleotide sequence ID" value="NZ_BAET01000006.1"/>
</dbReference>
<organism evidence="5 6">
    <name type="scientific">Glaciecola punicea ACAM 611</name>
    <dbReference type="NCBI Taxonomy" id="1121923"/>
    <lineage>
        <taxon>Bacteria</taxon>
        <taxon>Pseudomonadati</taxon>
        <taxon>Pseudomonadota</taxon>
        <taxon>Gammaproteobacteria</taxon>
        <taxon>Alteromonadales</taxon>
        <taxon>Alteromonadaceae</taxon>
        <taxon>Glaciecola</taxon>
    </lineage>
</organism>
<evidence type="ECO:0000256" key="3">
    <source>
        <dbReference type="ARBA" id="ARBA00023163"/>
    </source>
</evidence>
<comment type="caution">
    <text evidence="5">The sequence shown here is derived from an EMBL/GenBank/DDBJ whole genome shotgun (WGS) entry which is preliminary data.</text>
</comment>
<dbReference type="GO" id="GO:0005829">
    <property type="term" value="C:cytosol"/>
    <property type="evidence" value="ECO:0007669"/>
    <property type="project" value="TreeGrafter"/>
</dbReference>
<dbReference type="PRINTS" id="PR00033">
    <property type="entry name" value="HTHASNC"/>
</dbReference>
<dbReference type="GO" id="GO:0043565">
    <property type="term" value="F:sequence-specific DNA binding"/>
    <property type="evidence" value="ECO:0007669"/>
    <property type="project" value="InterPro"/>
</dbReference>
<name>H5T8M4_9ALTE</name>
<dbReference type="PROSITE" id="PS50956">
    <property type="entry name" value="HTH_ASNC_2"/>
    <property type="match status" value="1"/>
</dbReference>
<evidence type="ECO:0000256" key="2">
    <source>
        <dbReference type="ARBA" id="ARBA00023125"/>
    </source>
</evidence>
<keyword evidence="2" id="KW-0238">DNA-binding</keyword>
<dbReference type="CDD" id="cd00090">
    <property type="entry name" value="HTH_ARSR"/>
    <property type="match status" value="1"/>
</dbReference>
<dbReference type="InterPro" id="IPR011008">
    <property type="entry name" value="Dimeric_a/b-barrel"/>
</dbReference>
<reference evidence="5 6" key="2">
    <citation type="journal article" date="2017" name="Antonie Van Leeuwenhoek">
        <title>Rhizobium rhizosphaerae sp. nov., a novel species isolated from rice rhizosphere.</title>
        <authorList>
            <person name="Zhao J.J."/>
            <person name="Zhang J."/>
            <person name="Zhang R.J."/>
            <person name="Zhang C.W."/>
            <person name="Yin H.Q."/>
            <person name="Zhang X.X."/>
        </authorList>
    </citation>
    <scope>NUCLEOTIDE SEQUENCE [LARGE SCALE GENOMIC DNA]</scope>
    <source>
        <strain evidence="5 6">ACAM 611</strain>
    </source>
</reference>
<evidence type="ECO:0000313" key="6">
    <source>
        <dbReference type="Proteomes" id="UP000053586"/>
    </source>
</evidence>
<keyword evidence="1" id="KW-0805">Transcription regulation</keyword>
<dbReference type="AlphaFoldDB" id="H5T8M4"/>
<dbReference type="PANTHER" id="PTHR30154">
    <property type="entry name" value="LEUCINE-RESPONSIVE REGULATORY PROTEIN"/>
    <property type="match status" value="1"/>
</dbReference>
<dbReference type="GO" id="GO:0043200">
    <property type="term" value="P:response to amino acid"/>
    <property type="evidence" value="ECO:0007669"/>
    <property type="project" value="TreeGrafter"/>
</dbReference>
<dbReference type="GO" id="GO:0006355">
    <property type="term" value="P:regulation of DNA-templated transcription"/>
    <property type="evidence" value="ECO:0007669"/>
    <property type="project" value="UniProtKB-ARBA"/>
</dbReference>
<evidence type="ECO:0000259" key="4">
    <source>
        <dbReference type="PROSITE" id="PS50956"/>
    </source>
</evidence>
<dbReference type="InterPro" id="IPR019888">
    <property type="entry name" value="Tscrpt_reg_AsnC-like"/>
</dbReference>
<proteinExistence type="predicted"/>
<dbReference type="SUPFAM" id="SSF54909">
    <property type="entry name" value="Dimeric alpha+beta barrel"/>
    <property type="match status" value="1"/>
</dbReference>
<feature type="domain" description="HTH asnC-type" evidence="4">
    <location>
        <begin position="3"/>
        <end position="64"/>
    </location>
</feature>
<keyword evidence="6" id="KW-1185">Reference proteome</keyword>
<dbReference type="Pfam" id="PF13404">
    <property type="entry name" value="HTH_AsnC-type"/>
    <property type="match status" value="1"/>
</dbReference>
<dbReference type="Proteomes" id="UP000053586">
    <property type="component" value="Unassembled WGS sequence"/>
</dbReference>
<dbReference type="Gene3D" id="3.30.70.920">
    <property type="match status" value="1"/>
</dbReference>
<evidence type="ECO:0000256" key="1">
    <source>
        <dbReference type="ARBA" id="ARBA00023015"/>
    </source>
</evidence>
<gene>
    <name evidence="5" type="ORF">GPUN_0353</name>
</gene>
<dbReference type="eggNOG" id="COG1522">
    <property type="taxonomic scope" value="Bacteria"/>
</dbReference>
<reference evidence="5 6" key="1">
    <citation type="journal article" date="2012" name="J. Bacteriol.">
        <title>Genome sequence of proteorhodopsin-containing sea ice bacterium Glaciecola punicea ACAM 611T.</title>
        <authorList>
            <person name="Qin Q.-L."/>
            <person name="Xie B.-B."/>
            <person name="Shu Y.-L."/>
            <person name="Rong J.-C."/>
            <person name="Zhao D.-L."/>
            <person name="Zhang X.-Y."/>
            <person name="Chen X.-L."/>
            <person name="Zhou B.-C."/>
            <person name="Zhanga Y.-Z."/>
        </authorList>
    </citation>
    <scope>NUCLEOTIDE SEQUENCE [LARGE SCALE GENOMIC DNA]</scope>
    <source>
        <strain evidence="5 6">ACAM 611</strain>
    </source>
</reference>
<dbReference type="SMART" id="SM00344">
    <property type="entry name" value="HTH_ASNC"/>
    <property type="match status" value="1"/>
</dbReference>
<dbReference type="InterPro" id="IPR011991">
    <property type="entry name" value="ArsR-like_HTH"/>
</dbReference>
<keyword evidence="3" id="KW-0804">Transcription</keyword>
<dbReference type="SUPFAM" id="SSF46785">
    <property type="entry name" value="Winged helix' DNA-binding domain"/>
    <property type="match status" value="1"/>
</dbReference>
<dbReference type="Gene3D" id="1.10.10.10">
    <property type="entry name" value="Winged helix-like DNA-binding domain superfamily/Winged helix DNA-binding domain"/>
    <property type="match status" value="1"/>
</dbReference>
<evidence type="ECO:0000313" key="5">
    <source>
        <dbReference type="EMBL" id="GAB54500.1"/>
    </source>
</evidence>
<accession>H5T8M4</accession>
<dbReference type="OrthoDB" id="8590699at2"/>
<dbReference type="InterPro" id="IPR036388">
    <property type="entry name" value="WH-like_DNA-bd_sf"/>
</dbReference>
<dbReference type="EMBL" id="BAET01000006">
    <property type="protein sequence ID" value="GAB54500.1"/>
    <property type="molecule type" value="Genomic_DNA"/>
</dbReference>
<dbReference type="InterPro" id="IPR000485">
    <property type="entry name" value="AsnC-type_HTH_dom"/>
</dbReference>
<dbReference type="PANTHER" id="PTHR30154:SF34">
    <property type="entry name" value="TRANSCRIPTIONAL REGULATOR AZLB"/>
    <property type="match status" value="1"/>
</dbReference>
<dbReference type="InterPro" id="IPR019887">
    <property type="entry name" value="Tscrpt_reg_AsnC/Lrp_C"/>
</dbReference>
<dbReference type="STRING" id="56804.BAE46_13015"/>